<gene>
    <name evidence="7" type="ORF">XYLVIOL_LOCUS11109</name>
</gene>
<comment type="similarity">
    <text evidence="6">Belongs to the CFAP144 family.</text>
</comment>
<sequence length="126" mass="14765">MNPLKLRFYTERYEKENKFFRLHEKFSAVARTKPVTGKFYARHDTSQDDHLSGTVGKRPATDIYTSKPATVNSEYGWFSEPLIPPTNDTRLRFPRKEADFIANELRIRRIQRGLPADKFTGIPFRV</sequence>
<keyword evidence="5" id="KW-0966">Cell projection</keyword>
<dbReference type="EMBL" id="CAXAJV020001301">
    <property type="protein sequence ID" value="CAL7952511.1"/>
    <property type="molecule type" value="Genomic_DNA"/>
</dbReference>
<comment type="caution">
    <text evidence="7">The sequence shown here is derived from an EMBL/GenBank/DDBJ whole genome shotgun (WGS) entry which is preliminary data.</text>
</comment>
<keyword evidence="3" id="KW-0963">Cytoplasm</keyword>
<accession>A0ABP1PH09</accession>
<organism evidence="7 8">
    <name type="scientific">Xylocopa violacea</name>
    <name type="common">Violet carpenter bee</name>
    <name type="synonym">Apis violacea</name>
    <dbReference type="NCBI Taxonomy" id="135666"/>
    <lineage>
        <taxon>Eukaryota</taxon>
        <taxon>Metazoa</taxon>
        <taxon>Ecdysozoa</taxon>
        <taxon>Arthropoda</taxon>
        <taxon>Hexapoda</taxon>
        <taxon>Insecta</taxon>
        <taxon>Pterygota</taxon>
        <taxon>Neoptera</taxon>
        <taxon>Endopterygota</taxon>
        <taxon>Hymenoptera</taxon>
        <taxon>Apocrita</taxon>
        <taxon>Aculeata</taxon>
        <taxon>Apoidea</taxon>
        <taxon>Anthophila</taxon>
        <taxon>Apidae</taxon>
        <taxon>Xylocopa</taxon>
        <taxon>Xylocopa</taxon>
    </lineage>
</organism>
<dbReference type="Pfam" id="PF14886">
    <property type="entry name" value="FAM183"/>
    <property type="match status" value="1"/>
</dbReference>
<evidence type="ECO:0000256" key="1">
    <source>
        <dbReference type="ARBA" id="ARBA00004138"/>
    </source>
</evidence>
<comment type="subcellular location">
    <subcellularLocation>
        <location evidence="1">Cell projection</location>
        <location evidence="1">Cilium</location>
    </subcellularLocation>
    <subcellularLocation>
        <location evidence="2">Cytoplasm</location>
        <location evidence="2">Cytoskeleton</location>
    </subcellularLocation>
</comment>
<protein>
    <submittedName>
        <fullName evidence="7">Uncharacterized protein</fullName>
    </submittedName>
</protein>
<evidence type="ECO:0000256" key="2">
    <source>
        <dbReference type="ARBA" id="ARBA00004245"/>
    </source>
</evidence>
<keyword evidence="8" id="KW-1185">Reference proteome</keyword>
<evidence type="ECO:0000313" key="8">
    <source>
        <dbReference type="Proteomes" id="UP001642520"/>
    </source>
</evidence>
<evidence type="ECO:0000256" key="3">
    <source>
        <dbReference type="ARBA" id="ARBA00022490"/>
    </source>
</evidence>
<evidence type="ECO:0000256" key="4">
    <source>
        <dbReference type="ARBA" id="ARBA00023212"/>
    </source>
</evidence>
<reference evidence="7 8" key="1">
    <citation type="submission" date="2024-08" db="EMBL/GenBank/DDBJ databases">
        <authorList>
            <person name="Will J Nash"/>
            <person name="Angela Man"/>
            <person name="Seanna McTaggart"/>
            <person name="Kendall Baker"/>
            <person name="Tom Barker"/>
            <person name="Leah Catchpole"/>
            <person name="Alex Durrant"/>
            <person name="Karim Gharbi"/>
            <person name="Naomi Irish"/>
            <person name="Gemy Kaithakottil"/>
            <person name="Debby Ku"/>
            <person name="Aaliyah Providence"/>
            <person name="Felix Shaw"/>
            <person name="David Swarbreck"/>
            <person name="Chris Watkins"/>
            <person name="Ann M. McCartney"/>
            <person name="Giulio Formenti"/>
            <person name="Alice Mouton"/>
            <person name="Noel Vella"/>
            <person name="Bjorn M von Reumont"/>
            <person name="Adriana Vella"/>
            <person name="Wilfried Haerty"/>
        </authorList>
    </citation>
    <scope>NUCLEOTIDE SEQUENCE [LARGE SCALE GENOMIC DNA]</scope>
</reference>
<evidence type="ECO:0000256" key="5">
    <source>
        <dbReference type="ARBA" id="ARBA00023273"/>
    </source>
</evidence>
<dbReference type="Proteomes" id="UP001642520">
    <property type="component" value="Unassembled WGS sequence"/>
</dbReference>
<keyword evidence="4" id="KW-0206">Cytoskeleton</keyword>
<dbReference type="InterPro" id="IPR029214">
    <property type="entry name" value="CFAP144"/>
</dbReference>
<name>A0ABP1PH09_XYLVO</name>
<evidence type="ECO:0000256" key="6">
    <source>
        <dbReference type="ARBA" id="ARBA00034777"/>
    </source>
</evidence>
<evidence type="ECO:0000313" key="7">
    <source>
        <dbReference type="EMBL" id="CAL7952511.1"/>
    </source>
</evidence>
<proteinExistence type="inferred from homology"/>